<dbReference type="InterPro" id="IPR016455">
    <property type="entry name" value="XTH"/>
</dbReference>
<feature type="domain" description="GH16" evidence="10">
    <location>
        <begin position="1"/>
        <end position="217"/>
    </location>
</feature>
<dbReference type="EC" id="2.4.1.207" evidence="9"/>
<evidence type="ECO:0000256" key="5">
    <source>
        <dbReference type="ARBA" id="ARBA00023295"/>
    </source>
</evidence>
<dbReference type="Pfam" id="PF00722">
    <property type="entry name" value="Glyco_hydro_16"/>
    <property type="match status" value="1"/>
</dbReference>
<dbReference type="PANTHER" id="PTHR31062">
    <property type="entry name" value="XYLOGLUCAN ENDOTRANSGLUCOSYLASE/HYDROLASE PROTEIN 8-RELATED"/>
    <property type="match status" value="1"/>
</dbReference>
<dbReference type="GO" id="GO:0016798">
    <property type="term" value="F:hydrolase activity, acting on glycosyl bonds"/>
    <property type="evidence" value="ECO:0007669"/>
    <property type="project" value="UniProtKB-KW"/>
</dbReference>
<comment type="caution">
    <text evidence="11">The sequence shown here is derived from an EMBL/GenBank/DDBJ whole genome shotgun (WGS) entry which is preliminary data.</text>
</comment>
<keyword evidence="9" id="KW-0964">Secreted</keyword>
<feature type="active site" description="Nucleophile" evidence="7">
    <location>
        <position position="103"/>
    </location>
</feature>
<name>A0ABD1QK46_9LAMI</name>
<dbReference type="Gene3D" id="2.60.120.200">
    <property type="match status" value="1"/>
</dbReference>
<dbReference type="InterPro" id="IPR008263">
    <property type="entry name" value="GH16_AS"/>
</dbReference>
<protein>
    <recommendedName>
        <fullName evidence="9">Xyloglucan endotransglucosylase/hydrolase</fullName>
        <ecNumber evidence="9">2.4.1.207</ecNumber>
    </recommendedName>
</protein>
<evidence type="ECO:0000256" key="6">
    <source>
        <dbReference type="ARBA" id="ARBA00038488"/>
    </source>
</evidence>
<comment type="function">
    <text evidence="9">Catalyzes xyloglucan endohydrolysis (XEH) and/or endotransglycosylation (XET). Cleaves and religates xyloglucan polymers, an essential constituent of the primary cell wall, and thereby participates in cell wall construction of growing tissues.</text>
</comment>
<evidence type="ECO:0000256" key="8">
    <source>
        <dbReference type="PIRSR" id="PIRSR005604-2"/>
    </source>
</evidence>
<keyword evidence="1 9" id="KW-0808">Transferase</keyword>
<dbReference type="Pfam" id="PF06955">
    <property type="entry name" value="XET_C"/>
    <property type="match status" value="1"/>
</dbReference>
<comment type="subcellular location">
    <subcellularLocation>
        <location evidence="9">Secreted</location>
        <location evidence="9">Cell wall</location>
    </subcellularLocation>
    <subcellularLocation>
        <location evidence="9">Secreted</location>
        <location evidence="9">Extracellular space</location>
        <location evidence="9">Apoplast</location>
    </subcellularLocation>
</comment>
<evidence type="ECO:0000313" key="11">
    <source>
        <dbReference type="EMBL" id="KAL2476597.1"/>
    </source>
</evidence>
<dbReference type="GO" id="GO:0016762">
    <property type="term" value="F:xyloglucan:xyloglucosyl transferase activity"/>
    <property type="evidence" value="ECO:0007669"/>
    <property type="project" value="UniProtKB-EC"/>
</dbReference>
<keyword evidence="9" id="KW-0961">Cell wall biogenesis/degradation</keyword>
<keyword evidence="2 9" id="KW-0378">Hydrolase</keyword>
<dbReference type="InterPro" id="IPR010713">
    <property type="entry name" value="XET_C"/>
</dbReference>
<dbReference type="AlphaFoldDB" id="A0ABD1QK46"/>
<dbReference type="PROSITE" id="PS51762">
    <property type="entry name" value="GH16_2"/>
    <property type="match status" value="1"/>
</dbReference>
<comment type="similarity">
    <text evidence="6">Belongs to the glycosyl hydrolase 16 family. XTH group 1 subfamily.</text>
</comment>
<dbReference type="PROSITE" id="PS01034">
    <property type="entry name" value="GH16_1"/>
    <property type="match status" value="1"/>
</dbReference>
<evidence type="ECO:0000256" key="1">
    <source>
        <dbReference type="ARBA" id="ARBA00022679"/>
    </source>
</evidence>
<keyword evidence="9" id="KW-0052">Apoplast</keyword>
<dbReference type="InterPro" id="IPR013320">
    <property type="entry name" value="ConA-like_dom_sf"/>
</dbReference>
<feature type="glycosylation site" description="N-linked (GlcNAc...) asparagine" evidence="8">
    <location>
        <position position="111"/>
    </location>
</feature>
<evidence type="ECO:0000259" key="10">
    <source>
        <dbReference type="PROSITE" id="PS51762"/>
    </source>
</evidence>
<dbReference type="EMBL" id="JBFOLK010000011">
    <property type="protein sequence ID" value="KAL2476597.1"/>
    <property type="molecule type" value="Genomic_DNA"/>
</dbReference>
<evidence type="ECO:0000256" key="2">
    <source>
        <dbReference type="ARBA" id="ARBA00022801"/>
    </source>
</evidence>
<dbReference type="GO" id="GO:0071555">
    <property type="term" value="P:cell wall organization"/>
    <property type="evidence" value="ECO:0007669"/>
    <property type="project" value="UniProtKB-KW"/>
</dbReference>
<keyword evidence="9" id="KW-0732">Signal</keyword>
<keyword evidence="9" id="KW-0134">Cell wall</keyword>
<dbReference type="CDD" id="cd02176">
    <property type="entry name" value="GH16_XET"/>
    <property type="match status" value="1"/>
</dbReference>
<evidence type="ECO:0000256" key="4">
    <source>
        <dbReference type="ARBA" id="ARBA00023180"/>
    </source>
</evidence>
<accession>A0ABD1QK46</accession>
<feature type="chain" id="PRO_5044534118" description="Xyloglucan endotransglucosylase/hydrolase" evidence="9">
    <location>
        <begin position="27"/>
        <end position="300"/>
    </location>
</feature>
<keyword evidence="3" id="KW-1015">Disulfide bond</keyword>
<dbReference type="SUPFAM" id="SSF49899">
    <property type="entry name" value="Concanavalin A-like lectins/glucanases"/>
    <property type="match status" value="1"/>
</dbReference>
<keyword evidence="12" id="KW-1185">Reference proteome</keyword>
<dbReference type="PIRSF" id="PIRSF005604">
    <property type="entry name" value="XET"/>
    <property type="match status" value="1"/>
</dbReference>
<organism evidence="11 12">
    <name type="scientific">Abeliophyllum distichum</name>
    <dbReference type="NCBI Taxonomy" id="126358"/>
    <lineage>
        <taxon>Eukaryota</taxon>
        <taxon>Viridiplantae</taxon>
        <taxon>Streptophyta</taxon>
        <taxon>Embryophyta</taxon>
        <taxon>Tracheophyta</taxon>
        <taxon>Spermatophyta</taxon>
        <taxon>Magnoliopsida</taxon>
        <taxon>eudicotyledons</taxon>
        <taxon>Gunneridae</taxon>
        <taxon>Pentapetalae</taxon>
        <taxon>asterids</taxon>
        <taxon>lamiids</taxon>
        <taxon>Lamiales</taxon>
        <taxon>Oleaceae</taxon>
        <taxon>Forsythieae</taxon>
        <taxon>Abeliophyllum</taxon>
    </lineage>
</organism>
<gene>
    <name evidence="11" type="ORF">Adt_37333</name>
</gene>
<reference evidence="12" key="1">
    <citation type="submission" date="2024-07" db="EMBL/GenBank/DDBJ databases">
        <title>Two chromosome-level genome assemblies of Korean endemic species Abeliophyllum distichum and Forsythia ovata (Oleaceae).</title>
        <authorList>
            <person name="Jang H."/>
        </authorList>
    </citation>
    <scope>NUCLEOTIDE SEQUENCE [LARGE SCALE GENOMIC DNA]</scope>
</reference>
<feature type="signal peptide" evidence="9">
    <location>
        <begin position="1"/>
        <end position="26"/>
    </location>
</feature>
<dbReference type="InterPro" id="IPR000757">
    <property type="entry name" value="Beta-glucanase-like"/>
</dbReference>
<dbReference type="InterPro" id="IPR044791">
    <property type="entry name" value="Beta-glucanase/XTH"/>
</dbReference>
<dbReference type="Proteomes" id="UP001604336">
    <property type="component" value="Unassembled WGS sequence"/>
</dbReference>
<dbReference type="GO" id="GO:0048046">
    <property type="term" value="C:apoplast"/>
    <property type="evidence" value="ECO:0007669"/>
    <property type="project" value="UniProtKB-SubCell"/>
</dbReference>
<evidence type="ECO:0000256" key="3">
    <source>
        <dbReference type="ARBA" id="ARBA00023157"/>
    </source>
</evidence>
<keyword evidence="5 9" id="KW-0326">Glycosidase</keyword>
<feature type="active site" description="Proton donor" evidence="7">
    <location>
        <position position="107"/>
    </location>
</feature>
<dbReference type="FunFam" id="2.60.120.200:FF:000025">
    <property type="entry name" value="Xyloglucan endotransglucosylase/hydrolase"/>
    <property type="match status" value="1"/>
</dbReference>
<evidence type="ECO:0000313" key="12">
    <source>
        <dbReference type="Proteomes" id="UP001604336"/>
    </source>
</evidence>
<comment type="PTM">
    <text evidence="9">Contains at least one intrachain disulfide bond essential for its enzymatic activity.</text>
</comment>
<evidence type="ECO:0000256" key="7">
    <source>
        <dbReference type="PIRSR" id="PIRSR005604-1"/>
    </source>
</evidence>
<evidence type="ECO:0000256" key="9">
    <source>
        <dbReference type="RuleBase" id="RU361120"/>
    </source>
</evidence>
<proteinExistence type="inferred from homology"/>
<sequence length="300" mass="34291">MSPSSQMISYTFLLSLIVAYLKIASAGNFYQHIDITWGGQRAKILNGGQLLTLSLDKFSGSGFQSKDQYLFGRVDMQLKLVPGNSAGTVTTYYLSSRGTTHDEIDFEFLGNSSGQPYTVHTNIYTQGKGKREQQFHLWFDPTITFHEYSIIWNPQRIIFMVDNIPIRVFSNKEAIGVPYPKGQPMRLYSSLWNADDWATQGGRVKTDWKKAPFTAAYRNFNVNACIWPSTSCFSRSGSTKSLPSNGWMYQVLDVNDQKRLKWVQKNYMIYNYCTDLRRFPQGVPPECKQQSSSKKVYVSN</sequence>
<keyword evidence="4" id="KW-0325">Glycoprotein</keyword>